<dbReference type="Gene3D" id="3.40.50.150">
    <property type="entry name" value="Vaccinia Virus protein VP39"/>
    <property type="match status" value="1"/>
</dbReference>
<keyword evidence="8 13" id="KW-0949">S-adenosyl-L-methionine</keyword>
<evidence type="ECO:0000256" key="5">
    <source>
        <dbReference type="ARBA" id="ARBA00022552"/>
    </source>
</evidence>
<comment type="caution">
    <text evidence="15">The sequence shown here is derived from an EMBL/GenBank/DDBJ whole genome shotgun (WGS) entry which is preliminary data.</text>
</comment>
<dbReference type="InterPro" id="IPR001678">
    <property type="entry name" value="MeTrfase_RsmB-F_NOP2_dom"/>
</dbReference>
<organism evidence="15 16">
    <name type="scientific">Staphylococcus marylandisciuri</name>
    <dbReference type="NCBI Taxonomy" id="2981529"/>
    <lineage>
        <taxon>Bacteria</taxon>
        <taxon>Bacillati</taxon>
        <taxon>Bacillota</taxon>
        <taxon>Bacilli</taxon>
        <taxon>Bacillales</taxon>
        <taxon>Staphylococcaceae</taxon>
        <taxon>Staphylococcus</taxon>
    </lineage>
</organism>
<keyword evidence="6 13" id="KW-0489">Methyltransferase</keyword>
<dbReference type="Pfam" id="PF01189">
    <property type="entry name" value="Methyltr_RsmB-F"/>
    <property type="match status" value="1"/>
</dbReference>
<dbReference type="PANTHER" id="PTHR22807">
    <property type="entry name" value="NOP2 YEAST -RELATED NOL1/NOP2/FMU SUN DOMAIN-CONTAINING"/>
    <property type="match status" value="1"/>
</dbReference>
<keyword evidence="16" id="KW-1185">Reference proteome</keyword>
<dbReference type="PANTHER" id="PTHR22807:SF53">
    <property type="entry name" value="RIBOSOMAL RNA SMALL SUBUNIT METHYLTRANSFERASE B-RELATED"/>
    <property type="match status" value="1"/>
</dbReference>
<evidence type="ECO:0000256" key="13">
    <source>
        <dbReference type="PROSITE-ProRule" id="PRU01023"/>
    </source>
</evidence>
<name>A0ABT2QP58_9STAP</name>
<dbReference type="InterPro" id="IPR054728">
    <property type="entry name" value="RsmB-like_ferredoxin"/>
</dbReference>
<dbReference type="InterPro" id="IPR035926">
    <property type="entry name" value="NusB-like_sf"/>
</dbReference>
<proteinExistence type="inferred from homology"/>
<keyword evidence="7 13" id="KW-0808">Transferase</keyword>
<evidence type="ECO:0000313" key="16">
    <source>
        <dbReference type="Proteomes" id="UP001209553"/>
    </source>
</evidence>
<feature type="binding site" evidence="13">
    <location>
        <position position="324"/>
    </location>
    <ligand>
        <name>S-adenosyl-L-methionine</name>
        <dbReference type="ChEBI" id="CHEBI:59789"/>
    </ligand>
</feature>
<evidence type="ECO:0000256" key="7">
    <source>
        <dbReference type="ARBA" id="ARBA00022679"/>
    </source>
</evidence>
<dbReference type="EC" id="2.1.1.176" evidence="3"/>
<evidence type="ECO:0000256" key="6">
    <source>
        <dbReference type="ARBA" id="ARBA00022603"/>
    </source>
</evidence>
<gene>
    <name evidence="15" type="primary">rsmB</name>
    <name evidence="15" type="ORF">N9R04_03300</name>
</gene>
<dbReference type="SUPFAM" id="SSF48013">
    <property type="entry name" value="NusB-like"/>
    <property type="match status" value="1"/>
</dbReference>
<feature type="binding site" evidence="13">
    <location>
        <position position="282"/>
    </location>
    <ligand>
        <name>S-adenosyl-L-methionine</name>
        <dbReference type="ChEBI" id="CHEBI:59789"/>
    </ligand>
</feature>
<reference evidence="15 16" key="1">
    <citation type="journal article" date="2023" name="Int. J. Syst. Evol. Microbiol.">
        <title>Streptococcus sciuri sp. nov., Staphylococcus marylandisciuri sp. nov. and Staphylococcus americanisciuri sp. nov., isolated from faeces of eastern grey squirrel (Sciurus carolinensis).</title>
        <authorList>
            <person name="Volokhov D.V."/>
            <person name="Zagorodnyaya T.A."/>
            <person name="Furtak V.A."/>
            <person name="Nattanmai G."/>
            <person name="Randall L."/>
            <person name="Jose S."/>
            <person name="Gao Y."/>
            <person name="Eisenberg T."/>
            <person name="Delmonte P."/>
            <person name="Blom J."/>
            <person name="Mitchell K.K."/>
        </authorList>
    </citation>
    <scope>NUCLEOTIDE SEQUENCE [LARGE SCALE GENOMIC DNA]</scope>
    <source>
        <strain evidence="15 16">SQ8-PEA</strain>
    </source>
</reference>
<evidence type="ECO:0000256" key="3">
    <source>
        <dbReference type="ARBA" id="ARBA00012140"/>
    </source>
</evidence>
<dbReference type="RefSeq" id="WP_262855121.1">
    <property type="nucleotide sequence ID" value="NZ_JAOPKZ010000004.1"/>
</dbReference>
<comment type="subcellular location">
    <subcellularLocation>
        <location evidence="2">Cytoplasm</location>
    </subcellularLocation>
</comment>
<evidence type="ECO:0000259" key="14">
    <source>
        <dbReference type="PROSITE" id="PS51686"/>
    </source>
</evidence>
<dbReference type="InterPro" id="IPR029063">
    <property type="entry name" value="SAM-dependent_MTases_sf"/>
</dbReference>
<dbReference type="EMBL" id="JAOPKZ010000004">
    <property type="protein sequence ID" value="MCU5745748.1"/>
    <property type="molecule type" value="Genomic_DNA"/>
</dbReference>
<dbReference type="InterPro" id="IPR006027">
    <property type="entry name" value="NusB_RsmB_TIM44"/>
</dbReference>
<evidence type="ECO:0000256" key="11">
    <source>
        <dbReference type="ARBA" id="ARBA00031088"/>
    </source>
</evidence>
<comment type="function">
    <text evidence="1">Specifically methylates the cytosine at position 967 (m5C967) of 16S rRNA.</text>
</comment>
<dbReference type="InterPro" id="IPR023267">
    <property type="entry name" value="RCMT"/>
</dbReference>
<comment type="similarity">
    <text evidence="13">Belongs to the class I-like SAM-binding methyltransferase superfamily. RsmB/NOP family.</text>
</comment>
<dbReference type="InterPro" id="IPR049560">
    <property type="entry name" value="MeTrfase_RsmB-F_NOP2_cat"/>
</dbReference>
<feature type="binding site" evidence="13">
    <location>
        <position position="309"/>
    </location>
    <ligand>
        <name>S-adenosyl-L-methionine</name>
        <dbReference type="ChEBI" id="CHEBI:59789"/>
    </ligand>
</feature>
<evidence type="ECO:0000256" key="1">
    <source>
        <dbReference type="ARBA" id="ARBA00002724"/>
    </source>
</evidence>
<feature type="active site" description="Nucleophile" evidence="13">
    <location>
        <position position="377"/>
    </location>
</feature>
<dbReference type="PRINTS" id="PR02008">
    <property type="entry name" value="RCMTFAMILY"/>
</dbReference>
<accession>A0ABT2QP58</accession>
<feature type="binding site" evidence="13">
    <location>
        <begin position="258"/>
        <end position="264"/>
    </location>
    <ligand>
        <name>S-adenosyl-L-methionine</name>
        <dbReference type="ChEBI" id="CHEBI:59789"/>
    </ligand>
</feature>
<dbReference type="NCBIfam" id="TIGR00563">
    <property type="entry name" value="rsmB"/>
    <property type="match status" value="1"/>
</dbReference>
<protein>
    <recommendedName>
        <fullName evidence="3">16S rRNA (cytosine(967)-C(5))-methyltransferase</fullName>
        <ecNumber evidence="3">2.1.1.176</ecNumber>
    </recommendedName>
    <alternativeName>
        <fullName evidence="10">16S rRNA m5C967 methyltransferase</fullName>
    </alternativeName>
    <alternativeName>
        <fullName evidence="11">rRNA (cytosine-C(5)-)-methyltransferase RsmB</fullName>
    </alternativeName>
</protein>
<keyword evidence="9 13" id="KW-0694">RNA-binding</keyword>
<evidence type="ECO:0000256" key="2">
    <source>
        <dbReference type="ARBA" id="ARBA00004496"/>
    </source>
</evidence>
<keyword evidence="4" id="KW-0963">Cytoplasm</keyword>
<dbReference type="CDD" id="cd02440">
    <property type="entry name" value="AdoMet_MTases"/>
    <property type="match status" value="1"/>
</dbReference>
<dbReference type="Gene3D" id="3.30.70.1170">
    <property type="entry name" value="Sun protein, domain 3"/>
    <property type="match status" value="1"/>
</dbReference>
<evidence type="ECO:0000256" key="10">
    <source>
        <dbReference type="ARBA" id="ARBA00030399"/>
    </source>
</evidence>
<comment type="catalytic activity">
    <reaction evidence="12">
        <text>cytidine(967) in 16S rRNA + S-adenosyl-L-methionine = 5-methylcytidine(967) in 16S rRNA + S-adenosyl-L-homocysteine + H(+)</text>
        <dbReference type="Rhea" id="RHEA:42748"/>
        <dbReference type="Rhea" id="RHEA-COMP:10219"/>
        <dbReference type="Rhea" id="RHEA-COMP:10220"/>
        <dbReference type="ChEBI" id="CHEBI:15378"/>
        <dbReference type="ChEBI" id="CHEBI:57856"/>
        <dbReference type="ChEBI" id="CHEBI:59789"/>
        <dbReference type="ChEBI" id="CHEBI:74483"/>
        <dbReference type="ChEBI" id="CHEBI:82748"/>
        <dbReference type="EC" id="2.1.1.176"/>
    </reaction>
</comment>
<dbReference type="PROSITE" id="PS51686">
    <property type="entry name" value="SAM_MT_RSMB_NOP"/>
    <property type="match status" value="1"/>
</dbReference>
<dbReference type="Proteomes" id="UP001209553">
    <property type="component" value="Unassembled WGS sequence"/>
</dbReference>
<dbReference type="InterPro" id="IPR004573">
    <property type="entry name" value="rRNA_ssu_MeTfrase_B"/>
</dbReference>
<keyword evidence="5" id="KW-0698">rRNA processing</keyword>
<evidence type="ECO:0000256" key="4">
    <source>
        <dbReference type="ARBA" id="ARBA00022490"/>
    </source>
</evidence>
<dbReference type="SUPFAM" id="SSF53335">
    <property type="entry name" value="S-adenosyl-L-methionine-dependent methyltransferases"/>
    <property type="match status" value="1"/>
</dbReference>
<sequence>MTKDVSVRNLTFNTLEHVLNNKAYSNLAINQVLNQYDLSVRDKSLFTELVYGTLKRKLTLEYHLKPFLKTKVKRWVRILLWMSIYQLYYLDKIPAHAVINEAVEIAKRHGGHHQSKIVNGILRTMTRTGLSSLEDIKDDNKRLSVTYSVPLWIVKHWVTHHGFATTERIAQAMLENPGQTVRVNTAKTTVERVSKLLNERGFQVKLDQDIPECLHVVGGSIIQEPVFTDGLVSIQDKSSMFVARYLDLENDNRVLDTCSAPGGKACHIAELLNHTGKVTATDIHEHKINLIEHNIAKLGLDNIDALQHDATQSYQGTYDRILVDAPCSGLGVLRHKPEIKYEQSQVRINTLVDLQLEILNNVKSHLKPGGKLVYSTCTIEQLENENVIYTFLKQNKDFEFDPIEDPRTHQKVKTLQILPQDFNSDGFFITRIRRKDS</sequence>
<dbReference type="GO" id="GO:0008168">
    <property type="term" value="F:methyltransferase activity"/>
    <property type="evidence" value="ECO:0007669"/>
    <property type="project" value="UniProtKB-KW"/>
</dbReference>
<evidence type="ECO:0000256" key="8">
    <source>
        <dbReference type="ARBA" id="ARBA00022691"/>
    </source>
</evidence>
<dbReference type="Gene3D" id="1.10.940.10">
    <property type="entry name" value="NusB-like"/>
    <property type="match status" value="1"/>
</dbReference>
<evidence type="ECO:0000256" key="12">
    <source>
        <dbReference type="ARBA" id="ARBA00047283"/>
    </source>
</evidence>
<dbReference type="Pfam" id="PF22458">
    <property type="entry name" value="RsmF-B_ferredox"/>
    <property type="match status" value="1"/>
</dbReference>
<dbReference type="GO" id="GO:0032259">
    <property type="term" value="P:methylation"/>
    <property type="evidence" value="ECO:0007669"/>
    <property type="project" value="UniProtKB-KW"/>
</dbReference>
<dbReference type="Pfam" id="PF01029">
    <property type="entry name" value="NusB"/>
    <property type="match status" value="1"/>
</dbReference>
<evidence type="ECO:0000256" key="9">
    <source>
        <dbReference type="ARBA" id="ARBA00022884"/>
    </source>
</evidence>
<dbReference type="NCBIfam" id="NF011494">
    <property type="entry name" value="PRK14902.1"/>
    <property type="match status" value="1"/>
</dbReference>
<feature type="domain" description="SAM-dependent MTase RsmB/NOP-type" evidence="14">
    <location>
        <begin position="169"/>
        <end position="435"/>
    </location>
</feature>
<evidence type="ECO:0000313" key="15">
    <source>
        <dbReference type="EMBL" id="MCU5745748.1"/>
    </source>
</evidence>